<keyword evidence="5" id="KW-1185">Reference proteome</keyword>
<evidence type="ECO:0000256" key="1">
    <source>
        <dbReference type="ARBA" id="ARBA00023125"/>
    </source>
</evidence>
<comment type="caution">
    <text evidence="4">The sequence shown here is derived from an EMBL/GenBank/DDBJ whole genome shotgun (WGS) entry which is preliminary data.</text>
</comment>
<keyword evidence="1 2" id="KW-0238">DNA-binding</keyword>
<accession>A0ABS7J7E0</accession>
<reference evidence="4 5" key="1">
    <citation type="submission" date="2021-08" db="EMBL/GenBank/DDBJ databases">
        <title>Comparative Genomics Analysis of the Genus Qipengyuania Reveals Extensive Genetic Diversity and Metabolic Versatility, Including the Description of Fifteen Novel Species.</title>
        <authorList>
            <person name="Liu Y."/>
        </authorList>
    </citation>
    <scope>NUCLEOTIDE SEQUENCE [LARGE SCALE GENOMIC DNA]</scope>
    <source>
        <strain evidence="4 5">6D47A</strain>
    </source>
</reference>
<evidence type="ECO:0000313" key="4">
    <source>
        <dbReference type="EMBL" id="MBX7483234.1"/>
    </source>
</evidence>
<feature type="domain" description="HTH tetR-type" evidence="3">
    <location>
        <begin position="15"/>
        <end position="75"/>
    </location>
</feature>
<evidence type="ECO:0000259" key="3">
    <source>
        <dbReference type="PROSITE" id="PS50977"/>
    </source>
</evidence>
<gene>
    <name evidence="4" type="ORF">K3174_11900</name>
</gene>
<sequence>MPAIAPPGSERVPRTQTRKAIVDAFTALALRHRYETIRASDIIANAGVGKSTFYEHFRGKNDVLLHAMQPVVLALATAASGRAARSYIRETVRHLWDRRLVGRALLDSTTGPVFQRSLAEAIRTHAVRAGLGDSAAAIAARGIAAAQLAMLRSWLAGEATSTIDDMTDSLVACSRLLRSGSN</sequence>
<evidence type="ECO:0000256" key="2">
    <source>
        <dbReference type="PROSITE-ProRule" id="PRU00335"/>
    </source>
</evidence>
<dbReference type="Gene3D" id="1.10.357.10">
    <property type="entry name" value="Tetracycline Repressor, domain 2"/>
    <property type="match status" value="1"/>
</dbReference>
<dbReference type="EMBL" id="JAIGNO010000007">
    <property type="protein sequence ID" value="MBX7483234.1"/>
    <property type="molecule type" value="Genomic_DNA"/>
</dbReference>
<evidence type="ECO:0000313" key="5">
    <source>
        <dbReference type="Proteomes" id="UP000755104"/>
    </source>
</evidence>
<dbReference type="InterPro" id="IPR001647">
    <property type="entry name" value="HTH_TetR"/>
</dbReference>
<organism evidence="4 5">
    <name type="scientific">Qipengyuania qiaonensis</name>
    <dbReference type="NCBI Taxonomy" id="2867240"/>
    <lineage>
        <taxon>Bacteria</taxon>
        <taxon>Pseudomonadati</taxon>
        <taxon>Pseudomonadota</taxon>
        <taxon>Alphaproteobacteria</taxon>
        <taxon>Sphingomonadales</taxon>
        <taxon>Erythrobacteraceae</taxon>
        <taxon>Qipengyuania</taxon>
    </lineage>
</organism>
<dbReference type="RefSeq" id="WP_221558626.1">
    <property type="nucleotide sequence ID" value="NZ_JAIGNO010000007.1"/>
</dbReference>
<dbReference type="InterPro" id="IPR009057">
    <property type="entry name" value="Homeodomain-like_sf"/>
</dbReference>
<protein>
    <submittedName>
        <fullName evidence="4">TetR/AcrR family transcriptional regulator</fullName>
    </submittedName>
</protein>
<dbReference type="Pfam" id="PF00440">
    <property type="entry name" value="TetR_N"/>
    <property type="match status" value="1"/>
</dbReference>
<dbReference type="Proteomes" id="UP000755104">
    <property type="component" value="Unassembled WGS sequence"/>
</dbReference>
<feature type="DNA-binding region" description="H-T-H motif" evidence="2">
    <location>
        <begin position="38"/>
        <end position="57"/>
    </location>
</feature>
<name>A0ABS7J7E0_9SPHN</name>
<dbReference type="SUPFAM" id="SSF46689">
    <property type="entry name" value="Homeodomain-like"/>
    <property type="match status" value="1"/>
</dbReference>
<proteinExistence type="predicted"/>
<dbReference type="PROSITE" id="PS50977">
    <property type="entry name" value="HTH_TETR_2"/>
    <property type="match status" value="1"/>
</dbReference>